<feature type="compositionally biased region" description="Acidic residues" evidence="1">
    <location>
        <begin position="402"/>
        <end position="413"/>
    </location>
</feature>
<feature type="compositionally biased region" description="Polar residues" evidence="1">
    <location>
        <begin position="476"/>
        <end position="499"/>
    </location>
</feature>
<feature type="region of interest" description="Disordered" evidence="1">
    <location>
        <begin position="475"/>
        <end position="499"/>
    </location>
</feature>
<feature type="signal peptide" evidence="2">
    <location>
        <begin position="1"/>
        <end position="18"/>
    </location>
</feature>
<evidence type="ECO:0000256" key="1">
    <source>
        <dbReference type="SAM" id="MobiDB-lite"/>
    </source>
</evidence>
<sequence length="526" mass="57900">MCLWHLLQISVNVSVASTSDISTSQEKKRAFLVEGILRPPRRAIMSQTYTGTAIEKKTVSIRATPEKIHIKSGMLQNEKDTPFSSLSQMYVCNIDASVQHKNEVHLQSNKLSVPTNSPDHMCSHDSIDEEKSASDTRSKDVNELGGQSSVDDVNMLSATINNTSKNEVSLEIHKAIDAKHVLCEPTPSQNNAAEILLQICHPYQSTTSSPSMLRGNISSNEIINHNMMAEDKMDLVDESVIKERMGVDPSASEMASTHLQDVENTSSCISPTPKKAPIQGKDEEIEMNKSNNSGQAIISTPLPSHRSPSADHALDHGADFIGKNYASAKTIVTPSPAAASVHKNEYFTSINRTQPRQNIVVPVTSCTADNNIVKFGGKEDVSHAKRLHFAREEEKVEKNDREEDVSISGDEEQENQKAKNWLSDTKINNTNDVVKPISNAPEDEKADGNEHQLRKKKDPLCNGTDELIHSVAGQDHTVNNDNSTSKVPPQTIKNNTLQNSRKPSLPLLYRESCSVSFLSMSCFIAK</sequence>
<feature type="compositionally biased region" description="Polar residues" evidence="1">
    <location>
        <begin position="109"/>
        <end position="118"/>
    </location>
</feature>
<accession>A0A6V2HY81</accession>
<gene>
    <name evidence="3" type="ORF">DBRI00130_LOCUS22582</name>
    <name evidence="4" type="ORF">DBRI00130_LOCUS22587</name>
</gene>
<organism evidence="3">
    <name type="scientific">Ditylum brightwellii</name>
    <dbReference type="NCBI Taxonomy" id="49249"/>
    <lineage>
        <taxon>Eukaryota</taxon>
        <taxon>Sar</taxon>
        <taxon>Stramenopiles</taxon>
        <taxon>Ochrophyta</taxon>
        <taxon>Bacillariophyta</taxon>
        <taxon>Mediophyceae</taxon>
        <taxon>Lithodesmiophycidae</taxon>
        <taxon>Lithodesmiales</taxon>
        <taxon>Lithodesmiaceae</taxon>
        <taxon>Ditylum</taxon>
    </lineage>
</organism>
<feature type="compositionally biased region" description="Basic and acidic residues" evidence="1">
    <location>
        <begin position="392"/>
        <end position="401"/>
    </location>
</feature>
<feature type="region of interest" description="Disordered" evidence="1">
    <location>
        <begin position="109"/>
        <end position="148"/>
    </location>
</feature>
<evidence type="ECO:0000313" key="4">
    <source>
        <dbReference type="EMBL" id="CAE4621870.1"/>
    </source>
</evidence>
<name>A0A6V2HY81_9STRA</name>
<evidence type="ECO:0000256" key="2">
    <source>
        <dbReference type="SAM" id="SignalP"/>
    </source>
</evidence>
<dbReference type="AlphaFoldDB" id="A0A6V2HY81"/>
<reference evidence="3" key="1">
    <citation type="submission" date="2021-01" db="EMBL/GenBank/DDBJ databases">
        <authorList>
            <person name="Corre E."/>
            <person name="Pelletier E."/>
            <person name="Niang G."/>
            <person name="Scheremetjew M."/>
            <person name="Finn R."/>
            <person name="Kale V."/>
            <person name="Holt S."/>
            <person name="Cochrane G."/>
            <person name="Meng A."/>
            <person name="Brown T."/>
            <person name="Cohen L."/>
        </authorList>
    </citation>
    <scope>NUCLEOTIDE SEQUENCE</scope>
    <source>
        <strain evidence="3">GSO104</strain>
    </source>
</reference>
<feature type="chain" id="PRO_5036394108" evidence="2">
    <location>
        <begin position="19"/>
        <end position="526"/>
    </location>
</feature>
<dbReference type="EMBL" id="HBNS01028735">
    <property type="protein sequence ID" value="CAE4621870.1"/>
    <property type="molecule type" value="Transcribed_RNA"/>
</dbReference>
<feature type="compositionally biased region" description="Basic and acidic residues" evidence="1">
    <location>
        <begin position="442"/>
        <end position="452"/>
    </location>
</feature>
<proteinExistence type="predicted"/>
<protein>
    <submittedName>
        <fullName evidence="3">Uncharacterized protein</fullName>
    </submittedName>
</protein>
<feature type="region of interest" description="Disordered" evidence="1">
    <location>
        <begin position="431"/>
        <end position="455"/>
    </location>
</feature>
<dbReference type="EMBL" id="HBNS01028730">
    <property type="protein sequence ID" value="CAE4621861.1"/>
    <property type="molecule type" value="Transcribed_RNA"/>
</dbReference>
<keyword evidence="2" id="KW-0732">Signal</keyword>
<feature type="compositionally biased region" description="Basic and acidic residues" evidence="1">
    <location>
        <begin position="121"/>
        <end position="142"/>
    </location>
</feature>
<feature type="region of interest" description="Disordered" evidence="1">
    <location>
        <begin position="392"/>
        <end position="418"/>
    </location>
</feature>
<evidence type="ECO:0000313" key="3">
    <source>
        <dbReference type="EMBL" id="CAE4621861.1"/>
    </source>
</evidence>